<reference evidence="3 4" key="1">
    <citation type="submission" date="2018-08" db="EMBL/GenBank/DDBJ databases">
        <title>Altererythrobacter sp.Ery1 and Ery12, the genome sequencing of novel strains in genus Alterythrobacter.</title>
        <authorList>
            <person name="Cheng H."/>
            <person name="Wu Y.-H."/>
            <person name="Fang C."/>
            <person name="Xu X.-W."/>
        </authorList>
    </citation>
    <scope>NUCLEOTIDE SEQUENCE [LARGE SCALE GENOMIC DNA]</scope>
    <source>
        <strain evidence="3 4">Ery1</strain>
    </source>
</reference>
<feature type="region of interest" description="Disordered" evidence="1">
    <location>
        <begin position="81"/>
        <end position="116"/>
    </location>
</feature>
<comment type="caution">
    <text evidence="3">The sequence shown here is derived from an EMBL/GenBank/DDBJ whole genome shotgun (WGS) entry which is preliminary data.</text>
</comment>
<dbReference type="Proteomes" id="UP000285092">
    <property type="component" value="Unassembled WGS sequence"/>
</dbReference>
<keyword evidence="2" id="KW-0812">Transmembrane</keyword>
<organism evidence="3 4">
    <name type="scientific">Pelagerythrobacter aerophilus</name>
    <dbReference type="NCBI Taxonomy" id="2306995"/>
    <lineage>
        <taxon>Bacteria</taxon>
        <taxon>Pseudomonadati</taxon>
        <taxon>Pseudomonadota</taxon>
        <taxon>Alphaproteobacteria</taxon>
        <taxon>Sphingomonadales</taxon>
        <taxon>Erythrobacteraceae</taxon>
        <taxon>Pelagerythrobacter</taxon>
    </lineage>
</organism>
<proteinExistence type="predicted"/>
<keyword evidence="2" id="KW-0472">Membrane</keyword>
<evidence type="ECO:0000313" key="3">
    <source>
        <dbReference type="EMBL" id="RIV78149.1"/>
    </source>
</evidence>
<name>A0A418NHS6_9SPHN</name>
<accession>A0A418NHS6</accession>
<keyword evidence="4" id="KW-1185">Reference proteome</keyword>
<dbReference type="EMBL" id="QXFK01000016">
    <property type="protein sequence ID" value="RIV78149.1"/>
    <property type="molecule type" value="Genomic_DNA"/>
</dbReference>
<evidence type="ECO:0000256" key="2">
    <source>
        <dbReference type="SAM" id="Phobius"/>
    </source>
</evidence>
<evidence type="ECO:0000313" key="4">
    <source>
        <dbReference type="Proteomes" id="UP000285092"/>
    </source>
</evidence>
<feature type="transmembrane region" description="Helical" evidence="2">
    <location>
        <begin position="39"/>
        <end position="59"/>
    </location>
</feature>
<sequence length="116" mass="12836">MQVVRTIVWVLLLAALLVFSAFNWRPVEITIWQGLVLETKIPALVVVSFLLGLLPMWLLHQGSKWRLNRRISSLETAHRTAVANTAAAPPPPETVHEPASTPVTTDVADDRPKDPA</sequence>
<keyword evidence="2" id="KW-1133">Transmembrane helix</keyword>
<protein>
    <submittedName>
        <fullName evidence="3">DUF1049 domain-containing protein</fullName>
    </submittedName>
</protein>
<dbReference type="OrthoDB" id="7595841at2"/>
<dbReference type="AlphaFoldDB" id="A0A418NHS6"/>
<gene>
    <name evidence="3" type="ORF">D2V04_09765</name>
</gene>
<dbReference type="RefSeq" id="WP_119513479.1">
    <property type="nucleotide sequence ID" value="NZ_QXFK01000016.1"/>
</dbReference>
<evidence type="ECO:0000256" key="1">
    <source>
        <dbReference type="SAM" id="MobiDB-lite"/>
    </source>
</evidence>